<comment type="similarity">
    <text evidence="2">Belongs to the ABC-4 integral membrane protein family. LolC/E subfamily.</text>
</comment>
<evidence type="ECO:0000256" key="7">
    <source>
        <dbReference type="SAM" id="Phobius"/>
    </source>
</evidence>
<dbReference type="RefSeq" id="WP_021329779.1">
    <property type="nucleotide sequence ID" value="NZ_AUZJ01000014.1"/>
</dbReference>
<accession>U2MSW0</accession>
<dbReference type="Pfam" id="PF02687">
    <property type="entry name" value="FtsX"/>
    <property type="match status" value="1"/>
</dbReference>
<comment type="subcellular location">
    <subcellularLocation>
        <location evidence="1">Cell membrane</location>
        <topology evidence="1">Multi-pass membrane protein</topology>
    </subcellularLocation>
</comment>
<dbReference type="GO" id="GO:0098797">
    <property type="term" value="C:plasma membrane protein complex"/>
    <property type="evidence" value="ECO:0007669"/>
    <property type="project" value="TreeGrafter"/>
</dbReference>
<dbReference type="PANTHER" id="PTHR30489">
    <property type="entry name" value="LIPOPROTEIN-RELEASING SYSTEM TRANSMEMBRANE PROTEIN LOLE"/>
    <property type="match status" value="1"/>
</dbReference>
<evidence type="ECO:0000256" key="2">
    <source>
        <dbReference type="ARBA" id="ARBA00005236"/>
    </source>
</evidence>
<evidence type="ECO:0000256" key="1">
    <source>
        <dbReference type="ARBA" id="ARBA00004651"/>
    </source>
</evidence>
<dbReference type="PATRIC" id="fig|1125725.3.peg.730"/>
<dbReference type="eggNOG" id="COG4591">
    <property type="taxonomic scope" value="Bacteria"/>
</dbReference>
<keyword evidence="3" id="KW-1003">Cell membrane</keyword>
<evidence type="ECO:0000259" key="9">
    <source>
        <dbReference type="Pfam" id="PF12704"/>
    </source>
</evidence>
<feature type="domain" description="MacB-like periplasmic core" evidence="9">
    <location>
        <begin position="34"/>
        <end position="226"/>
    </location>
</feature>
<name>U2MSW0_TRESO</name>
<dbReference type="EMBL" id="AVQI01000016">
    <property type="protein sequence ID" value="ERK04745.1"/>
    <property type="molecule type" value="Genomic_DNA"/>
</dbReference>
<evidence type="ECO:0000313" key="11">
    <source>
        <dbReference type="EMBL" id="ERK04745.1"/>
    </source>
</evidence>
<reference evidence="12 13" key="1">
    <citation type="submission" date="2013-08" db="EMBL/GenBank/DDBJ databases">
        <authorList>
            <person name="Durkin A.S."/>
            <person name="Haft D.R."/>
            <person name="McCorrison J."/>
            <person name="Torralba M."/>
            <person name="Gillis M."/>
            <person name="Haft D.H."/>
            <person name="Methe B."/>
            <person name="Sutton G."/>
            <person name="Nelson K.E."/>
        </authorList>
    </citation>
    <scope>NUCLEOTIDE SEQUENCE [LARGE SCALE GENOMIC DNA]</scope>
    <source>
        <strain evidence="11 13">ATCC 35536</strain>
        <strain evidence="10 12">VPI DR56BR1116</strain>
    </source>
</reference>
<evidence type="ECO:0000256" key="6">
    <source>
        <dbReference type="ARBA" id="ARBA00023136"/>
    </source>
</evidence>
<dbReference type="GO" id="GO:0044874">
    <property type="term" value="P:lipoprotein localization to outer membrane"/>
    <property type="evidence" value="ECO:0007669"/>
    <property type="project" value="TreeGrafter"/>
</dbReference>
<feature type="transmembrane region" description="Helical" evidence="7">
    <location>
        <begin position="276"/>
        <end position="296"/>
    </location>
</feature>
<dbReference type="Pfam" id="PF12704">
    <property type="entry name" value="MacB_PCD"/>
    <property type="match status" value="1"/>
</dbReference>
<dbReference type="InterPro" id="IPR003838">
    <property type="entry name" value="ABC3_permease_C"/>
</dbReference>
<keyword evidence="6 7" id="KW-0472">Membrane</keyword>
<evidence type="ECO:0000313" key="13">
    <source>
        <dbReference type="Proteomes" id="UP000016646"/>
    </source>
</evidence>
<comment type="caution">
    <text evidence="10">The sequence shown here is derived from an EMBL/GenBank/DDBJ whole genome shotgun (WGS) entry which is preliminary data.</text>
</comment>
<protein>
    <submittedName>
        <fullName evidence="10">MacB-like periplasmic core domain protein</fullName>
    </submittedName>
</protein>
<dbReference type="EMBL" id="AUZJ01000014">
    <property type="protein sequence ID" value="ERF61235.1"/>
    <property type="molecule type" value="Genomic_DNA"/>
</dbReference>
<evidence type="ECO:0000313" key="12">
    <source>
        <dbReference type="Proteomes" id="UP000016412"/>
    </source>
</evidence>
<organism evidence="10 12">
    <name type="scientific">Treponema socranskii subsp. socranskii VPI DR56BR1116 = ATCC 35536</name>
    <dbReference type="NCBI Taxonomy" id="1125725"/>
    <lineage>
        <taxon>Bacteria</taxon>
        <taxon>Pseudomonadati</taxon>
        <taxon>Spirochaetota</taxon>
        <taxon>Spirochaetia</taxon>
        <taxon>Spirochaetales</taxon>
        <taxon>Treponemataceae</taxon>
        <taxon>Treponema</taxon>
    </lineage>
</organism>
<proteinExistence type="inferred from homology"/>
<dbReference type="Proteomes" id="UP000016646">
    <property type="component" value="Unassembled WGS sequence"/>
</dbReference>
<sequence length="435" mass="48146">MIRNINNIFRFRWIAFVSRRFSRVDRNGRSAVTSFFASLGICFGIMTLIVVMSVMNGFQMEFKDAIMEVSSYHIQVRGVTDDTEERFASWCKSEKDIVSAIPFYEAQSFMAASSGGQAPALIRALPRDIAERDAGFAREVLMVSGSFSIEGEDEIVLGSSLADSLGVRTGSEVTLLALSGGSDVALLSRTRRFRVAGIFYSGYADINASYAFINLESGKKNFGRSAEKVYGVKLRRESFDSHIIGKIKAFFPALTAVSWREYNRSFFGALRVEKNMLMILVLLIFVVVAINIYSGMRRLVYERRREISILAALGGKGGEIKSIFILRGFFTGCAGAVGGVLLGLLICVNIGGVFLFASEALYRTQYFFTLLFSPESAAFIRENPMFMLYAAVPARIFPFEVFMIALFGIASPLAASYAASRDILKMTVAEVLHDE</sequence>
<evidence type="ECO:0000256" key="4">
    <source>
        <dbReference type="ARBA" id="ARBA00022692"/>
    </source>
</evidence>
<gene>
    <name evidence="11" type="ORF">HMPREF0860_1295</name>
    <name evidence="10" type="ORF">HMPREF1325_1917</name>
</gene>
<evidence type="ECO:0000313" key="10">
    <source>
        <dbReference type="EMBL" id="ERF61235.1"/>
    </source>
</evidence>
<feature type="domain" description="ABC3 transporter permease C-terminal" evidence="8">
    <location>
        <begin position="278"/>
        <end position="427"/>
    </location>
</feature>
<keyword evidence="4 7" id="KW-0812">Transmembrane</keyword>
<feature type="transmembrane region" description="Helical" evidence="7">
    <location>
        <begin position="35"/>
        <end position="58"/>
    </location>
</feature>
<feature type="transmembrane region" description="Helical" evidence="7">
    <location>
        <begin position="329"/>
        <end position="357"/>
    </location>
</feature>
<dbReference type="Proteomes" id="UP000016412">
    <property type="component" value="Unassembled WGS sequence"/>
</dbReference>
<dbReference type="InterPro" id="IPR025857">
    <property type="entry name" value="MacB_PCD"/>
</dbReference>
<evidence type="ECO:0000259" key="8">
    <source>
        <dbReference type="Pfam" id="PF02687"/>
    </source>
</evidence>
<dbReference type="PANTHER" id="PTHR30489:SF0">
    <property type="entry name" value="LIPOPROTEIN-RELEASING SYSTEM TRANSMEMBRANE PROTEIN LOLE"/>
    <property type="match status" value="1"/>
</dbReference>
<dbReference type="AlphaFoldDB" id="U2MSW0"/>
<keyword evidence="13" id="KW-1185">Reference proteome</keyword>
<evidence type="ECO:0000256" key="3">
    <source>
        <dbReference type="ARBA" id="ARBA00022475"/>
    </source>
</evidence>
<keyword evidence="5 7" id="KW-1133">Transmembrane helix</keyword>
<dbReference type="InterPro" id="IPR051447">
    <property type="entry name" value="Lipoprotein-release_system"/>
</dbReference>
<dbReference type="OrthoDB" id="356343at2"/>
<feature type="transmembrane region" description="Helical" evidence="7">
    <location>
        <begin position="396"/>
        <end position="419"/>
    </location>
</feature>
<dbReference type="STRING" id="1125725.HMPREF1325_1917"/>
<evidence type="ECO:0000256" key="5">
    <source>
        <dbReference type="ARBA" id="ARBA00022989"/>
    </source>
</evidence>